<dbReference type="RefSeq" id="WP_187599667.1">
    <property type="nucleotide sequence ID" value="NZ_CP060714.1"/>
</dbReference>
<dbReference type="Pfam" id="PF01584">
    <property type="entry name" value="CheW"/>
    <property type="match status" value="1"/>
</dbReference>
<dbReference type="EMBL" id="CP060714">
    <property type="protein sequence ID" value="QNN58903.1"/>
    <property type="molecule type" value="Genomic_DNA"/>
</dbReference>
<evidence type="ECO:0000256" key="3">
    <source>
        <dbReference type="ARBA" id="ARBA00022490"/>
    </source>
</evidence>
<accession>A0A7G9RTH8</accession>
<comment type="subcellular location">
    <subcellularLocation>
        <location evidence="1">Cytoplasm</location>
    </subcellularLocation>
</comment>
<evidence type="ECO:0000256" key="2">
    <source>
        <dbReference type="ARBA" id="ARBA00021483"/>
    </source>
</evidence>
<dbReference type="AlphaFoldDB" id="A0A7G9RTH8"/>
<proteinExistence type="predicted"/>
<dbReference type="Proteomes" id="UP000515811">
    <property type="component" value="Chromosome"/>
</dbReference>
<dbReference type="InterPro" id="IPR036061">
    <property type="entry name" value="CheW-like_dom_sf"/>
</dbReference>
<dbReference type="InterPro" id="IPR039315">
    <property type="entry name" value="CheW"/>
</dbReference>
<dbReference type="PANTHER" id="PTHR22617:SF45">
    <property type="entry name" value="CHEMOTAXIS PROTEIN CHEW"/>
    <property type="match status" value="1"/>
</dbReference>
<dbReference type="PANTHER" id="PTHR22617">
    <property type="entry name" value="CHEMOTAXIS SENSOR HISTIDINE KINASE-RELATED"/>
    <property type="match status" value="1"/>
</dbReference>
<dbReference type="GO" id="GO:0007165">
    <property type="term" value="P:signal transduction"/>
    <property type="evidence" value="ECO:0007669"/>
    <property type="project" value="InterPro"/>
</dbReference>
<keyword evidence="6" id="KW-1185">Reference proteome</keyword>
<dbReference type="Gene3D" id="2.40.50.180">
    <property type="entry name" value="CheA-289, Domain 4"/>
    <property type="match status" value="1"/>
</dbReference>
<protein>
    <recommendedName>
        <fullName evidence="2">Chemotaxis protein CheW</fullName>
    </recommendedName>
</protein>
<reference evidence="5 6" key="1">
    <citation type="submission" date="2020-08" db="EMBL/GenBank/DDBJ databases">
        <title>Genome sequence of Diaphorobacter ruginosibacter DSM 27467T.</title>
        <authorList>
            <person name="Hyun D.-W."/>
            <person name="Bae J.-W."/>
        </authorList>
    </citation>
    <scope>NUCLEOTIDE SEQUENCE [LARGE SCALE GENOMIC DNA]</scope>
    <source>
        <strain evidence="5 6">DSM 27467</strain>
    </source>
</reference>
<organism evidence="5 6">
    <name type="scientific">Diaphorobacter ruginosibacter</name>
    <dbReference type="NCBI Taxonomy" id="1715720"/>
    <lineage>
        <taxon>Bacteria</taxon>
        <taxon>Pseudomonadati</taxon>
        <taxon>Pseudomonadota</taxon>
        <taxon>Betaproteobacteria</taxon>
        <taxon>Burkholderiales</taxon>
        <taxon>Comamonadaceae</taxon>
        <taxon>Diaphorobacter</taxon>
    </lineage>
</organism>
<sequence>MLPISSLRSSSSRRAAQQAPSVPVLKYLTFRLGAEVYGIDILCVQEIRSYEEPTRLAHAPEFVKGVLHLRGVIVPVVDLRLKLHCAEASYNAFTVVIVLKVQDMLLGAIVDAVADVVALQDDAIKPAPRFQGAVDTAFVRGIANVDGGMLIVVDIESLLSPAEMGLLQQAGQPESVP</sequence>
<dbReference type="CDD" id="cd00732">
    <property type="entry name" value="CheW"/>
    <property type="match status" value="1"/>
</dbReference>
<dbReference type="InterPro" id="IPR002545">
    <property type="entry name" value="CheW-lke_dom"/>
</dbReference>
<evidence type="ECO:0000259" key="4">
    <source>
        <dbReference type="PROSITE" id="PS50851"/>
    </source>
</evidence>
<evidence type="ECO:0000256" key="1">
    <source>
        <dbReference type="ARBA" id="ARBA00004496"/>
    </source>
</evidence>
<feature type="domain" description="CheW-like" evidence="4">
    <location>
        <begin position="24"/>
        <end position="164"/>
    </location>
</feature>
<dbReference type="PROSITE" id="PS50851">
    <property type="entry name" value="CHEW"/>
    <property type="match status" value="1"/>
</dbReference>
<dbReference type="GO" id="GO:0006935">
    <property type="term" value="P:chemotaxis"/>
    <property type="evidence" value="ECO:0007669"/>
    <property type="project" value="InterPro"/>
</dbReference>
<evidence type="ECO:0000313" key="5">
    <source>
        <dbReference type="EMBL" id="QNN58903.1"/>
    </source>
</evidence>
<dbReference type="GO" id="GO:0005829">
    <property type="term" value="C:cytosol"/>
    <property type="evidence" value="ECO:0007669"/>
    <property type="project" value="TreeGrafter"/>
</dbReference>
<keyword evidence="3" id="KW-0963">Cytoplasm</keyword>
<dbReference type="KEGG" id="drg:H9K76_08915"/>
<dbReference type="SMART" id="SM00260">
    <property type="entry name" value="CheW"/>
    <property type="match status" value="1"/>
</dbReference>
<name>A0A7G9RTH8_9BURK</name>
<dbReference type="Gene3D" id="2.30.30.40">
    <property type="entry name" value="SH3 Domains"/>
    <property type="match status" value="1"/>
</dbReference>
<evidence type="ECO:0000313" key="6">
    <source>
        <dbReference type="Proteomes" id="UP000515811"/>
    </source>
</evidence>
<dbReference type="SUPFAM" id="SSF50341">
    <property type="entry name" value="CheW-like"/>
    <property type="match status" value="1"/>
</dbReference>
<gene>
    <name evidence="5" type="ORF">H9K76_08915</name>
</gene>